<accession>A0A1B0G8K7</accession>
<dbReference type="Proteomes" id="UP000092444">
    <property type="component" value="Unassembled WGS sequence"/>
</dbReference>
<proteinExistence type="predicted"/>
<dbReference type="VEuPathDB" id="VectorBase:GMOY009646"/>
<dbReference type="EnsemblMetazoa" id="GMOY009646-RA">
    <property type="protein sequence ID" value="GMOY009646-PA"/>
    <property type="gene ID" value="GMOY009646"/>
</dbReference>
<evidence type="ECO:0000313" key="1">
    <source>
        <dbReference type="EnsemblMetazoa" id="GMOY009646-PA"/>
    </source>
</evidence>
<dbReference type="AlphaFoldDB" id="A0A1B0G8K7"/>
<organism evidence="1 2">
    <name type="scientific">Glossina morsitans morsitans</name>
    <name type="common">Savannah tsetse fly</name>
    <dbReference type="NCBI Taxonomy" id="37546"/>
    <lineage>
        <taxon>Eukaryota</taxon>
        <taxon>Metazoa</taxon>
        <taxon>Ecdysozoa</taxon>
        <taxon>Arthropoda</taxon>
        <taxon>Hexapoda</taxon>
        <taxon>Insecta</taxon>
        <taxon>Pterygota</taxon>
        <taxon>Neoptera</taxon>
        <taxon>Endopterygota</taxon>
        <taxon>Diptera</taxon>
        <taxon>Brachycera</taxon>
        <taxon>Muscomorpha</taxon>
        <taxon>Hippoboscoidea</taxon>
        <taxon>Glossinidae</taxon>
        <taxon>Glossina</taxon>
    </lineage>
</organism>
<keyword evidence="2" id="KW-1185">Reference proteome</keyword>
<name>A0A1B0G8K7_GLOMM</name>
<sequence>MSSRKYWLTIDEIVDLIGKGEKKRSAQFHLTSNPIIYFTFYASSADFASLRSAFYVCLITTILQANVFRYDN</sequence>
<reference evidence="1" key="1">
    <citation type="submission" date="2020-05" db="UniProtKB">
        <authorList>
            <consortium name="EnsemblMetazoa"/>
        </authorList>
    </citation>
    <scope>IDENTIFICATION</scope>
    <source>
        <strain evidence="1">Yale</strain>
    </source>
</reference>
<dbReference type="EMBL" id="CCAG010000259">
    <property type="status" value="NOT_ANNOTATED_CDS"/>
    <property type="molecule type" value="Genomic_DNA"/>
</dbReference>
<protein>
    <submittedName>
        <fullName evidence="1">Uncharacterized protein</fullName>
    </submittedName>
</protein>
<evidence type="ECO:0000313" key="2">
    <source>
        <dbReference type="Proteomes" id="UP000092444"/>
    </source>
</evidence>